<reference evidence="2 3" key="1">
    <citation type="journal article" date="2011" name="Genome Biol. Evol.">
        <title>Integration of the genetic map and genome assembly of fugu facilitates insights into distinct features of genome evolution in teleosts and mammals.</title>
        <authorList>
            <person name="Kai W."/>
            <person name="Kikuchi K."/>
            <person name="Tohari S."/>
            <person name="Chew A.K."/>
            <person name="Tay A."/>
            <person name="Fujiwara A."/>
            <person name="Hosoya S."/>
            <person name="Suetake H."/>
            <person name="Naruse K."/>
            <person name="Brenner S."/>
            <person name="Suzuki Y."/>
            <person name="Venkatesh B."/>
        </authorList>
    </citation>
    <scope>NUCLEOTIDE SEQUENCE [LARGE SCALE GENOMIC DNA]</scope>
</reference>
<dbReference type="InterPro" id="IPR039341">
    <property type="entry name" value="CFAP99"/>
</dbReference>
<evidence type="ECO:0000313" key="2">
    <source>
        <dbReference type="Ensembl" id="ENSTRUP00000055687.2"/>
    </source>
</evidence>
<sequence length="503" mass="58228">MDASHKNFILDVVSGCVEHKKLLDPVIKVFYAQIAKHISRRDCSQFVIICYLLTFALDDLGLRNFSNIVKSLDIKKMQLFLVFFFTNLTTAIQEEWSMIYDAAFVETQWILPLLRWRPEIDLLIGQLAVMSSGNQMKKAPVKTTEPKEFSLTKPKPAAVPVPELIPLQEKCKPVPVSTYQPPKEMQKIEEIKKENQQRTKELLIEANMNQFSCVKPQKSKHTEAMGKPVKLNSTAILRQKTLHDRRAEEELQRMQKLVEGGHELSPYLQWQRDMREQDLQEELAMIGRRHLEGRISHEEAAAARMHVVERNQKTAQLTKEETAELMKKYAAQRLQEEKGMRELVQQVADGHKNSKLAKEKLHKFKQDIVREFSKQNQGLLRQALEEAQADLLKKFEIIREARTRPRNLPPCDRGNHLDEAQVNQETVRWSLSLQKEQQQKEQQELLERVRSLRKEKQQKEQQLQDAMETIELHRKVSAKAAAIRLANVARAGAKTCVCPLALC</sequence>
<dbReference type="GeneTree" id="ENSGT00500000045231"/>
<dbReference type="STRING" id="31033.ENSTRUP00000060625"/>
<dbReference type="PANTHER" id="PTHR34649">
    <property type="entry name" value="CILIA- AND FLAGELLA-ASSOCIATED PROTEIN 99"/>
    <property type="match status" value="1"/>
</dbReference>
<organism evidence="2 3">
    <name type="scientific">Takifugu rubripes</name>
    <name type="common">Japanese pufferfish</name>
    <name type="synonym">Fugu rubripes</name>
    <dbReference type="NCBI Taxonomy" id="31033"/>
    <lineage>
        <taxon>Eukaryota</taxon>
        <taxon>Metazoa</taxon>
        <taxon>Chordata</taxon>
        <taxon>Craniata</taxon>
        <taxon>Vertebrata</taxon>
        <taxon>Euteleostomi</taxon>
        <taxon>Actinopterygii</taxon>
        <taxon>Neopterygii</taxon>
        <taxon>Teleostei</taxon>
        <taxon>Neoteleostei</taxon>
        <taxon>Acanthomorphata</taxon>
        <taxon>Eupercaria</taxon>
        <taxon>Tetraodontiformes</taxon>
        <taxon>Tetradontoidea</taxon>
        <taxon>Tetraodontidae</taxon>
        <taxon>Takifugu</taxon>
    </lineage>
</organism>
<accession>A0A3B5KQN4</accession>
<dbReference type="Proteomes" id="UP000005226">
    <property type="component" value="Chromosome 2"/>
</dbReference>
<proteinExistence type="predicted"/>
<dbReference type="Ensembl" id="ENSTRUT00000057667.2">
    <property type="protein sequence ID" value="ENSTRUP00000055687.2"/>
    <property type="gene ID" value="ENSTRUG00000020531.2"/>
</dbReference>
<keyword evidence="1" id="KW-0175">Coiled coil</keyword>
<protein>
    <submittedName>
        <fullName evidence="2">Cilia and flagella associated protein 99</fullName>
    </submittedName>
</protein>
<feature type="coiled-coil region" evidence="1">
    <location>
        <begin position="435"/>
        <end position="476"/>
    </location>
</feature>
<reference evidence="2" key="3">
    <citation type="submission" date="2025-09" db="UniProtKB">
        <authorList>
            <consortium name="Ensembl"/>
        </authorList>
    </citation>
    <scope>IDENTIFICATION</scope>
</reference>
<dbReference type="AlphaFoldDB" id="A0A3B5KQN4"/>
<reference evidence="2" key="2">
    <citation type="submission" date="2025-08" db="UniProtKB">
        <authorList>
            <consortium name="Ensembl"/>
        </authorList>
    </citation>
    <scope>IDENTIFICATION</scope>
</reference>
<name>A0A3B5KQN4_TAKRU</name>
<gene>
    <name evidence="2" type="primary">cfap99</name>
</gene>
<dbReference type="PANTHER" id="PTHR34649:SF1">
    <property type="entry name" value="CILIA- AND FLAGELLA-ASSOCIATED PROTEIN 99"/>
    <property type="match status" value="1"/>
</dbReference>
<evidence type="ECO:0000256" key="1">
    <source>
        <dbReference type="SAM" id="Coils"/>
    </source>
</evidence>
<keyword evidence="3" id="KW-1185">Reference proteome</keyword>
<evidence type="ECO:0000313" key="3">
    <source>
        <dbReference type="Proteomes" id="UP000005226"/>
    </source>
</evidence>